<dbReference type="Proteomes" id="UP000012960">
    <property type="component" value="Unplaced"/>
</dbReference>
<dbReference type="EMBL" id="HG996471">
    <property type="protein sequence ID" value="CAG1845792.1"/>
    <property type="molecule type" value="Genomic_DNA"/>
</dbReference>
<sequence>MQQWLELSTLLYSLRRYIFKYLKAVMCYTRRLASYRQEQRTRTRFHVGVLFHLRFKYADEHGLQEVNCLFMINAITCPQAS</sequence>
<dbReference type="EnsemblPlants" id="Ma06_t09800.1">
    <property type="protein sequence ID" value="Ma06_p09800.1"/>
    <property type="gene ID" value="Ma06_g09800"/>
</dbReference>
<reference evidence="2" key="2">
    <citation type="submission" date="2021-05" db="UniProtKB">
        <authorList>
            <consortium name="EnsemblPlants"/>
        </authorList>
    </citation>
    <scope>IDENTIFICATION</scope>
    <source>
        <strain evidence="2">subsp. malaccensis</strain>
    </source>
</reference>
<evidence type="ECO:0000313" key="3">
    <source>
        <dbReference type="Proteomes" id="UP000012960"/>
    </source>
</evidence>
<proteinExistence type="predicted"/>
<dbReference type="Gramene" id="Ma06_t09800.1">
    <property type="protein sequence ID" value="Ma06_p09800.1"/>
    <property type="gene ID" value="Ma06_g09800"/>
</dbReference>
<keyword evidence="3" id="KW-1185">Reference proteome</keyword>
<evidence type="ECO:0000313" key="2">
    <source>
        <dbReference type="EnsemblPlants" id="Ma06_p09800.1"/>
    </source>
</evidence>
<accession>A0A804JEJ2</accession>
<evidence type="ECO:0000313" key="1">
    <source>
        <dbReference type="EMBL" id="CAG1845792.1"/>
    </source>
</evidence>
<dbReference type="InParanoid" id="A0A804JEJ2"/>
<gene>
    <name evidence="1" type="ORF">GSMUA_155870.1</name>
</gene>
<name>A0A804JEJ2_MUSAM</name>
<reference evidence="1" key="1">
    <citation type="submission" date="2021-03" db="EMBL/GenBank/DDBJ databases">
        <authorList>
            <consortium name="Genoscope - CEA"/>
            <person name="William W."/>
        </authorList>
    </citation>
    <scope>NUCLEOTIDE SEQUENCE</scope>
    <source>
        <strain evidence="1">Doubled-haploid Pahang</strain>
    </source>
</reference>
<protein>
    <submittedName>
        <fullName evidence="1">(wild Malaysian banana) hypothetical protein</fullName>
    </submittedName>
</protein>
<dbReference type="AlphaFoldDB" id="A0A804JEJ2"/>
<organism evidence="2 3">
    <name type="scientific">Musa acuminata subsp. malaccensis</name>
    <name type="common">Wild banana</name>
    <name type="synonym">Musa malaccensis</name>
    <dbReference type="NCBI Taxonomy" id="214687"/>
    <lineage>
        <taxon>Eukaryota</taxon>
        <taxon>Viridiplantae</taxon>
        <taxon>Streptophyta</taxon>
        <taxon>Embryophyta</taxon>
        <taxon>Tracheophyta</taxon>
        <taxon>Spermatophyta</taxon>
        <taxon>Magnoliopsida</taxon>
        <taxon>Liliopsida</taxon>
        <taxon>Zingiberales</taxon>
        <taxon>Musaceae</taxon>
        <taxon>Musa</taxon>
    </lineage>
</organism>